<evidence type="ECO:0000313" key="3">
    <source>
        <dbReference type="Proteomes" id="UP000007800"/>
    </source>
</evidence>
<accession>C5LCE0</accession>
<dbReference type="EMBL" id="GG680918">
    <property type="protein sequence ID" value="EER05624.1"/>
    <property type="molecule type" value="Genomic_DNA"/>
</dbReference>
<protein>
    <submittedName>
        <fullName evidence="2">Uncharacterized protein</fullName>
    </submittedName>
</protein>
<sequence>MCKYRSPSSLAGSSSVISASHSGSNNSGKHDLGTRNTCEVPGCGRVPRKSSNSSRARFCTRHGGGRPCQYPGCQVAARGLLGFCYRHRHYANSSAYGNGVDGKVMPSPTPEATEDEVRASRLETYVPVPSCVDSAELTALTYIASTLKASQAAASTTDDDSEPCNAATTLMAIEDTTTAGSNASPLATPTSSHSISSSQSPILTSGQRALIETPTSLVTTTSRATEAAFAAHSSAACDIDELFSIPTIPFTICKPALAAACGPLGEAPCPMDIQREEAVMARCQ</sequence>
<organism evidence="3">
    <name type="scientific">Perkinsus marinus (strain ATCC 50983 / TXsc)</name>
    <dbReference type="NCBI Taxonomy" id="423536"/>
    <lineage>
        <taxon>Eukaryota</taxon>
        <taxon>Sar</taxon>
        <taxon>Alveolata</taxon>
        <taxon>Perkinsozoa</taxon>
        <taxon>Perkinsea</taxon>
        <taxon>Perkinsida</taxon>
        <taxon>Perkinsidae</taxon>
        <taxon>Perkinsus</taxon>
    </lineage>
</organism>
<feature type="compositionally biased region" description="Low complexity" evidence="1">
    <location>
        <begin position="1"/>
        <end position="27"/>
    </location>
</feature>
<dbReference type="GeneID" id="9042599"/>
<feature type="region of interest" description="Disordered" evidence="1">
    <location>
        <begin position="179"/>
        <end position="201"/>
    </location>
</feature>
<name>C5LCE0_PERM5</name>
<gene>
    <name evidence="2" type="ORF">Pmar_PMAR011652</name>
</gene>
<feature type="region of interest" description="Disordered" evidence="1">
    <location>
        <begin position="1"/>
        <end position="33"/>
    </location>
</feature>
<evidence type="ECO:0000256" key="1">
    <source>
        <dbReference type="SAM" id="MobiDB-lite"/>
    </source>
</evidence>
<dbReference type="AlphaFoldDB" id="C5LCE0"/>
<evidence type="ECO:0000313" key="2">
    <source>
        <dbReference type="EMBL" id="EER05624.1"/>
    </source>
</evidence>
<dbReference type="Proteomes" id="UP000007800">
    <property type="component" value="Unassembled WGS sequence"/>
</dbReference>
<feature type="compositionally biased region" description="Low complexity" evidence="1">
    <location>
        <begin position="188"/>
        <end position="201"/>
    </location>
</feature>
<dbReference type="InParanoid" id="C5LCE0"/>
<dbReference type="RefSeq" id="XP_002773808.1">
    <property type="nucleotide sequence ID" value="XM_002773762.1"/>
</dbReference>
<proteinExistence type="predicted"/>
<keyword evidence="3" id="KW-1185">Reference proteome</keyword>
<reference evidence="2 3" key="1">
    <citation type="submission" date="2008-07" db="EMBL/GenBank/DDBJ databases">
        <authorList>
            <person name="El-Sayed N."/>
            <person name="Caler E."/>
            <person name="Inman J."/>
            <person name="Amedeo P."/>
            <person name="Hass B."/>
            <person name="Wortman J."/>
        </authorList>
    </citation>
    <scope>NUCLEOTIDE SEQUENCE [LARGE SCALE GENOMIC DNA]</scope>
    <source>
        <strain evidence="3">ATCC 50983 / TXsc</strain>
    </source>
</reference>